<organism evidence="6 7">
    <name type="scientific">Cryobacterium mannosilyticum</name>
    <dbReference type="NCBI Taxonomy" id="1259190"/>
    <lineage>
        <taxon>Bacteria</taxon>
        <taxon>Bacillati</taxon>
        <taxon>Actinomycetota</taxon>
        <taxon>Actinomycetes</taxon>
        <taxon>Micrococcales</taxon>
        <taxon>Microbacteriaceae</taxon>
        <taxon>Cryobacterium</taxon>
    </lineage>
</organism>
<dbReference type="PROSITE" id="PS50949">
    <property type="entry name" value="HTH_GNTR"/>
    <property type="match status" value="1"/>
</dbReference>
<evidence type="ECO:0000256" key="4">
    <source>
        <dbReference type="ARBA" id="ARBA00023163"/>
    </source>
</evidence>
<evidence type="ECO:0000256" key="2">
    <source>
        <dbReference type="ARBA" id="ARBA00023015"/>
    </source>
</evidence>
<feature type="domain" description="HTH gntR-type" evidence="5">
    <location>
        <begin position="7"/>
        <end position="75"/>
    </location>
</feature>
<keyword evidence="4" id="KW-0804">Transcription</keyword>
<keyword evidence="7" id="KW-1185">Reference proteome</keyword>
<dbReference type="InterPro" id="IPR036390">
    <property type="entry name" value="WH_DNA-bd_sf"/>
</dbReference>
<dbReference type="GO" id="GO:0003677">
    <property type="term" value="F:DNA binding"/>
    <property type="evidence" value="ECO:0007669"/>
    <property type="project" value="UniProtKB-KW"/>
</dbReference>
<keyword evidence="2" id="KW-0805">Transcription regulation</keyword>
<sequence length="115" mass="11743">MTLDGLGLPSGQIHQRLRTIIQSGALAAGEKLPPVRQLARDLGVATGTVAKAYKLLEREGLVASRAGGGTRVNSSVPAPPAPVLQAARTLSELAVGHGLGLEETISAVRASWTGS</sequence>
<comment type="caution">
    <text evidence="6">The sequence shown here is derived from an EMBL/GenBank/DDBJ whole genome shotgun (WGS) entry which is preliminary data.</text>
</comment>
<evidence type="ECO:0000313" key="6">
    <source>
        <dbReference type="EMBL" id="TFC04014.1"/>
    </source>
</evidence>
<evidence type="ECO:0000256" key="3">
    <source>
        <dbReference type="ARBA" id="ARBA00023125"/>
    </source>
</evidence>
<dbReference type="SUPFAM" id="SSF46785">
    <property type="entry name" value="Winged helix' DNA-binding domain"/>
    <property type="match status" value="1"/>
</dbReference>
<dbReference type="SMART" id="SM00345">
    <property type="entry name" value="HTH_GNTR"/>
    <property type="match status" value="1"/>
</dbReference>
<dbReference type="PANTHER" id="PTHR46577:SF1">
    <property type="entry name" value="HTH-TYPE TRANSCRIPTIONAL REGULATORY PROTEIN GABR"/>
    <property type="match status" value="1"/>
</dbReference>
<dbReference type="Proteomes" id="UP000297643">
    <property type="component" value="Unassembled WGS sequence"/>
</dbReference>
<dbReference type="InterPro" id="IPR000524">
    <property type="entry name" value="Tscrpt_reg_HTH_GntR"/>
</dbReference>
<protein>
    <submittedName>
        <fullName evidence="6">GntR family transcriptional regulator</fullName>
    </submittedName>
</protein>
<dbReference type="Pfam" id="PF00392">
    <property type="entry name" value="GntR"/>
    <property type="match status" value="1"/>
</dbReference>
<keyword evidence="3" id="KW-0238">DNA-binding</keyword>
<dbReference type="AlphaFoldDB" id="A0A4R8WAI4"/>
<evidence type="ECO:0000313" key="7">
    <source>
        <dbReference type="Proteomes" id="UP000297643"/>
    </source>
</evidence>
<dbReference type="CDD" id="cd07377">
    <property type="entry name" value="WHTH_GntR"/>
    <property type="match status" value="1"/>
</dbReference>
<keyword evidence="1" id="KW-0663">Pyridoxal phosphate</keyword>
<proteinExistence type="predicted"/>
<evidence type="ECO:0000256" key="1">
    <source>
        <dbReference type="ARBA" id="ARBA00022898"/>
    </source>
</evidence>
<reference evidence="6 7" key="1">
    <citation type="submission" date="2019-03" db="EMBL/GenBank/DDBJ databases">
        <title>Genomics of glacier-inhabiting Cryobacterium strains.</title>
        <authorList>
            <person name="Liu Q."/>
            <person name="Xin Y.-H."/>
        </authorList>
    </citation>
    <scope>NUCLEOTIDE SEQUENCE [LARGE SCALE GENOMIC DNA]</scope>
    <source>
        <strain evidence="6 7">RHLT2-21</strain>
    </source>
</reference>
<dbReference type="PANTHER" id="PTHR46577">
    <property type="entry name" value="HTH-TYPE TRANSCRIPTIONAL REGULATORY PROTEIN GABR"/>
    <property type="match status" value="1"/>
</dbReference>
<dbReference type="EMBL" id="SOFM01000024">
    <property type="protein sequence ID" value="TFC04014.1"/>
    <property type="molecule type" value="Genomic_DNA"/>
</dbReference>
<name>A0A4R8WAI4_9MICO</name>
<dbReference type="GO" id="GO:0003700">
    <property type="term" value="F:DNA-binding transcription factor activity"/>
    <property type="evidence" value="ECO:0007669"/>
    <property type="project" value="InterPro"/>
</dbReference>
<evidence type="ECO:0000259" key="5">
    <source>
        <dbReference type="PROSITE" id="PS50949"/>
    </source>
</evidence>
<dbReference type="InterPro" id="IPR036388">
    <property type="entry name" value="WH-like_DNA-bd_sf"/>
</dbReference>
<dbReference type="InterPro" id="IPR051446">
    <property type="entry name" value="HTH_trans_reg/aminotransferase"/>
</dbReference>
<dbReference type="Gene3D" id="1.10.10.10">
    <property type="entry name" value="Winged helix-like DNA-binding domain superfamily/Winged helix DNA-binding domain"/>
    <property type="match status" value="1"/>
</dbReference>
<accession>A0A4R8WAI4</accession>
<gene>
    <name evidence="6" type="ORF">E3O32_09030</name>
</gene>